<dbReference type="PANTHER" id="PTHR43156">
    <property type="entry name" value="STAGE II SPORULATION PROTEIN E-RELATED"/>
    <property type="match status" value="1"/>
</dbReference>
<feature type="domain" description="PPM-type phosphatase" evidence="3">
    <location>
        <begin position="386"/>
        <end position="602"/>
    </location>
</feature>
<dbReference type="SUPFAM" id="SSF55781">
    <property type="entry name" value="GAF domain-like"/>
    <property type="match status" value="2"/>
</dbReference>
<evidence type="ECO:0000313" key="5">
    <source>
        <dbReference type="Proteomes" id="UP000018720"/>
    </source>
</evidence>
<dbReference type="InterPro" id="IPR052016">
    <property type="entry name" value="Bact_Sigma-Reg"/>
</dbReference>
<dbReference type="Pfam" id="PF01590">
    <property type="entry name" value="GAF"/>
    <property type="match status" value="1"/>
</dbReference>
<keyword evidence="5" id="KW-1185">Reference proteome</keyword>
<dbReference type="SMART" id="SM00331">
    <property type="entry name" value="PP2C_SIG"/>
    <property type="match status" value="1"/>
</dbReference>
<dbReference type="Pfam" id="PF13185">
    <property type="entry name" value="GAF_2"/>
    <property type="match status" value="1"/>
</dbReference>
<organism evidence="4 5">
    <name type="scientific">Leptospira licerasiae str. MMD4847</name>
    <dbReference type="NCBI Taxonomy" id="1049971"/>
    <lineage>
        <taxon>Bacteria</taxon>
        <taxon>Pseudomonadati</taxon>
        <taxon>Spirochaetota</taxon>
        <taxon>Spirochaetia</taxon>
        <taxon>Leptospirales</taxon>
        <taxon>Leptospiraceae</taxon>
        <taxon>Leptospira</taxon>
    </lineage>
</organism>
<proteinExistence type="predicted"/>
<dbReference type="InterPro" id="IPR029016">
    <property type="entry name" value="GAF-like_dom_sf"/>
</dbReference>
<dbReference type="SUPFAM" id="SSF81606">
    <property type="entry name" value="PP2C-like"/>
    <property type="match status" value="1"/>
</dbReference>
<accession>A0ABN0HEG3</accession>
<evidence type="ECO:0000256" key="1">
    <source>
        <dbReference type="ARBA" id="ARBA00022801"/>
    </source>
</evidence>
<dbReference type="InterPro" id="IPR036457">
    <property type="entry name" value="PPM-type-like_dom_sf"/>
</dbReference>
<sequence length="603" mass="67128">MGWNKPSRFENLSKKEVIPDQMSFKQLSLALISDITARINSTDDLEELLGIIIETTKDVLNTEGCSLLLYDPDEDCLVFQVAKGDKGESLTELKVPRGKGIAGMVLESLEPVIVNDAANDSRIYRNIDDAVGFTTKNLICVPMKAQGEIQGVLEAVNSLERPEFTNKDIKILEYLSDLAAIAIRNRRLIRDLKDRARELDCLYQISQAISNISELDQFLNLTVNAISDVLGAERVSLIFQNPRTKAFELSKSIGFSLEEESHLVDESRGILNEILSQGSAILVQGQTDINPDLLTPNRYKTRSFVSVPIRQDGTIIGVLNAADKMSGDSFSHQDLSILSTISNQIAEAYNSLLAKNQKEKLTSIRRDMQIASQIQLNSLPNIPKKMHLLEIETSYTASKEIGGDFYDLIYHNPDEVSILIADVSGKGIAAALFMEFSKTIIAGEVARNSSTSISLMGANRIIQEKSGYFMFVTVMLTRINMLKKRIRYSSAGHNEQLLYKAKEKKVLLLSGKGMPLGIKESEIEEHEVEYQPGDLLVLYTDGVSETTNETGEMYSLENLAKLIERNGDMPVENLKELILDTTDAFRGDADPHDDYTLVMVRLN</sequence>
<evidence type="ECO:0000313" key="4">
    <source>
        <dbReference type="EMBL" id="EJZ44019.1"/>
    </source>
</evidence>
<keyword evidence="1" id="KW-0378">Hydrolase</keyword>
<dbReference type="Gene3D" id="3.30.450.40">
    <property type="match status" value="2"/>
</dbReference>
<name>A0ABN0HEG3_9LEPT</name>
<gene>
    <name evidence="4" type="ORF">LEP1GSC178_2206</name>
</gene>
<dbReference type="Proteomes" id="UP000018720">
    <property type="component" value="Unassembled WGS sequence"/>
</dbReference>
<dbReference type="PANTHER" id="PTHR43156:SF2">
    <property type="entry name" value="STAGE II SPORULATION PROTEIN E"/>
    <property type="match status" value="1"/>
</dbReference>
<reference evidence="4 5" key="1">
    <citation type="submission" date="2012-08" db="EMBL/GenBank/DDBJ databases">
        <authorList>
            <person name="Harkins D.M."/>
            <person name="Durkin A.S."/>
            <person name="Selengut J.D."/>
            <person name="Sanka R."/>
            <person name="DePew J."/>
            <person name="Purushe J."/>
            <person name="Matthias M.A."/>
            <person name="Vinetz J.M."/>
            <person name="Sutton G.G."/>
            <person name="Nelson W.C."/>
            <person name="Fouts D.E."/>
        </authorList>
    </citation>
    <scope>NUCLEOTIDE SEQUENCE [LARGE SCALE GENOMIC DNA]</scope>
    <source>
        <strain evidence="4 5">MMD4847</strain>
    </source>
</reference>
<feature type="domain" description="GAF" evidence="2">
    <location>
        <begin position="214"/>
        <end position="359"/>
    </location>
</feature>
<dbReference type="EMBL" id="AHOM02000001">
    <property type="protein sequence ID" value="EJZ44019.1"/>
    <property type="molecule type" value="Genomic_DNA"/>
</dbReference>
<comment type="caution">
    <text evidence="4">The sequence shown here is derived from an EMBL/GenBank/DDBJ whole genome shotgun (WGS) entry which is preliminary data.</text>
</comment>
<evidence type="ECO:0000259" key="2">
    <source>
        <dbReference type="SMART" id="SM00065"/>
    </source>
</evidence>
<dbReference type="InterPro" id="IPR001932">
    <property type="entry name" value="PPM-type_phosphatase-like_dom"/>
</dbReference>
<dbReference type="Gene3D" id="3.60.40.10">
    <property type="entry name" value="PPM-type phosphatase domain"/>
    <property type="match status" value="1"/>
</dbReference>
<evidence type="ECO:0000259" key="3">
    <source>
        <dbReference type="SMART" id="SM00331"/>
    </source>
</evidence>
<dbReference type="InterPro" id="IPR003018">
    <property type="entry name" value="GAF"/>
</dbReference>
<dbReference type="SMART" id="SM00065">
    <property type="entry name" value="GAF"/>
    <property type="match status" value="2"/>
</dbReference>
<dbReference type="Pfam" id="PF07228">
    <property type="entry name" value="SpoIIE"/>
    <property type="match status" value="1"/>
</dbReference>
<feature type="domain" description="GAF" evidence="2">
    <location>
        <begin position="44"/>
        <end position="193"/>
    </location>
</feature>
<protein>
    <submittedName>
        <fullName evidence="4">Stage II sporulation protein E</fullName>
    </submittedName>
</protein>